<evidence type="ECO:0000313" key="2">
    <source>
        <dbReference type="EMBL" id="VDL11737.1"/>
    </source>
</evidence>
<dbReference type="EMBL" id="UYSG01000011">
    <property type="protein sequence ID" value="VDL11737.1"/>
    <property type="molecule type" value="Genomic_DNA"/>
</dbReference>
<dbReference type="AlphaFoldDB" id="A0A0R3S7R9"/>
<sequence>MKPIFFLALVALAIAVVSVRAEDDDNDGPRGNLLDFYAKVRNFFNKDPIGQKIRLQLTELKDIVLEVRKRLRQKLGKYLKELQEQN</sequence>
<dbReference type="OrthoDB" id="6269733at2759"/>
<evidence type="ECO:0000313" key="4">
    <source>
        <dbReference type="WBParaSite" id="HDID_0000011801-mRNA-1"/>
    </source>
</evidence>
<organism evidence="4">
    <name type="scientific">Hymenolepis diminuta</name>
    <name type="common">Rat tapeworm</name>
    <dbReference type="NCBI Taxonomy" id="6216"/>
    <lineage>
        <taxon>Eukaryota</taxon>
        <taxon>Metazoa</taxon>
        <taxon>Spiralia</taxon>
        <taxon>Lophotrochozoa</taxon>
        <taxon>Platyhelminthes</taxon>
        <taxon>Cestoda</taxon>
        <taxon>Eucestoda</taxon>
        <taxon>Cyclophyllidea</taxon>
        <taxon>Hymenolepididae</taxon>
        <taxon>Hymenolepis</taxon>
    </lineage>
</organism>
<reference evidence="2 3" key="2">
    <citation type="submission" date="2018-11" db="EMBL/GenBank/DDBJ databases">
        <authorList>
            <consortium name="Pathogen Informatics"/>
        </authorList>
    </citation>
    <scope>NUCLEOTIDE SEQUENCE [LARGE SCALE GENOMIC DNA]</scope>
</reference>
<gene>
    <name evidence="2" type="ORF">HDID_LOCUS119</name>
</gene>
<name>A0A0R3S7R9_HYMDI</name>
<dbReference type="Proteomes" id="UP000274504">
    <property type="component" value="Unassembled WGS sequence"/>
</dbReference>
<evidence type="ECO:0000313" key="3">
    <source>
        <dbReference type="Proteomes" id="UP000274504"/>
    </source>
</evidence>
<proteinExistence type="predicted"/>
<protein>
    <submittedName>
        <fullName evidence="4">Secreted protein</fullName>
    </submittedName>
</protein>
<feature type="chain" id="PRO_5043131112" evidence="1">
    <location>
        <begin position="22"/>
        <end position="86"/>
    </location>
</feature>
<dbReference type="WBParaSite" id="HDID_0000011801-mRNA-1">
    <property type="protein sequence ID" value="HDID_0000011801-mRNA-1"/>
    <property type="gene ID" value="HDID_0000011801"/>
</dbReference>
<evidence type="ECO:0000256" key="1">
    <source>
        <dbReference type="SAM" id="SignalP"/>
    </source>
</evidence>
<dbReference type="Pfam" id="PF05596">
    <property type="entry name" value="Taeniidae_ag"/>
    <property type="match status" value="1"/>
</dbReference>
<dbReference type="InterPro" id="IPR008860">
    <property type="entry name" value="Taeniidae_ag"/>
</dbReference>
<keyword evidence="1" id="KW-0732">Signal</keyword>
<feature type="signal peptide" evidence="1">
    <location>
        <begin position="1"/>
        <end position="21"/>
    </location>
</feature>
<accession>A0A0R3S7R9</accession>
<reference evidence="4" key="1">
    <citation type="submission" date="2017-02" db="UniProtKB">
        <authorList>
            <consortium name="WormBaseParasite"/>
        </authorList>
    </citation>
    <scope>IDENTIFICATION</scope>
</reference>